<dbReference type="GO" id="GO:0005546">
    <property type="term" value="F:phosphatidylinositol-4,5-bisphosphate binding"/>
    <property type="evidence" value="ECO:0007669"/>
    <property type="project" value="TreeGrafter"/>
</dbReference>
<dbReference type="PANTHER" id="PTHR16092">
    <property type="entry name" value="SEC3/SYNTAXIN-RELATED"/>
    <property type="match status" value="1"/>
</dbReference>
<evidence type="ECO:0000313" key="4">
    <source>
        <dbReference type="Proteomes" id="UP000436088"/>
    </source>
</evidence>
<feature type="signal peptide" evidence="1">
    <location>
        <begin position="1"/>
        <end position="23"/>
    </location>
</feature>
<name>A0A6A2X342_HIBSY</name>
<gene>
    <name evidence="3" type="ORF">F3Y22_tig00112256pilonHSYRG00007</name>
</gene>
<evidence type="ECO:0000256" key="1">
    <source>
        <dbReference type="SAM" id="SignalP"/>
    </source>
</evidence>
<organism evidence="3 4">
    <name type="scientific">Hibiscus syriacus</name>
    <name type="common">Rose of Sharon</name>
    <dbReference type="NCBI Taxonomy" id="106335"/>
    <lineage>
        <taxon>Eukaryota</taxon>
        <taxon>Viridiplantae</taxon>
        <taxon>Streptophyta</taxon>
        <taxon>Embryophyta</taxon>
        <taxon>Tracheophyta</taxon>
        <taxon>Spermatophyta</taxon>
        <taxon>Magnoliopsida</taxon>
        <taxon>eudicotyledons</taxon>
        <taxon>Gunneridae</taxon>
        <taxon>Pentapetalae</taxon>
        <taxon>rosids</taxon>
        <taxon>malvids</taxon>
        <taxon>Malvales</taxon>
        <taxon>Malvaceae</taxon>
        <taxon>Malvoideae</taxon>
        <taxon>Hibiscus</taxon>
    </lineage>
</organism>
<dbReference type="Proteomes" id="UP000436088">
    <property type="component" value="Unassembled WGS sequence"/>
</dbReference>
<dbReference type="EMBL" id="VEPZ02001535">
    <property type="protein sequence ID" value="KAE8669101.1"/>
    <property type="molecule type" value="Genomic_DNA"/>
</dbReference>
<feature type="domain" description="Exocyst complex component Sec3 C-terminal" evidence="2">
    <location>
        <begin position="201"/>
        <end position="321"/>
    </location>
</feature>
<sequence>MELYVALMYLTWILLMQICELNGLPSHFPSFYGFMVRQINQLVVVKEKQAELENLKTTFLWRASAFLKNYFASLVDSMMSDKSNFSRRGQLKQPDHADCDINAGHILAFCNSSTSGSRSGNSTETSALSDAYAKVLMIFIPLLVDESSFFAHFMCFEVPALIPPEGVANGNKSGSTDDDLGIMDIDDNVGKADMQSLNKSLQDCLMGFKYEDFYAVVDWASKIDPLCCISMRGTTKYYLSGQKSDTAGFVCVLLGYLESKISMQFGRFVDEACHQIERNEHNVGHTGAFIPRFATLATRMEQYIIQGQSRDLVDKAYTKLVAFFPLSCALYSLYDLANFVPTLAKFYQQASEASEQASMRLINMIIYTQFERLFEFARKIEDLILTVSPEEVSVLMIMIFCDVHK</sequence>
<dbReference type="GO" id="GO:0006893">
    <property type="term" value="P:Golgi to plasma membrane transport"/>
    <property type="evidence" value="ECO:0007669"/>
    <property type="project" value="TreeGrafter"/>
</dbReference>
<dbReference type="GO" id="GO:0006887">
    <property type="term" value="P:exocytosis"/>
    <property type="evidence" value="ECO:0007669"/>
    <property type="project" value="TreeGrafter"/>
</dbReference>
<feature type="chain" id="PRO_5025479193" evidence="1">
    <location>
        <begin position="24"/>
        <end position="405"/>
    </location>
</feature>
<dbReference type="GO" id="GO:0000145">
    <property type="term" value="C:exocyst"/>
    <property type="evidence" value="ECO:0007669"/>
    <property type="project" value="TreeGrafter"/>
</dbReference>
<reference evidence="3" key="1">
    <citation type="submission" date="2019-09" db="EMBL/GenBank/DDBJ databases">
        <title>Draft genome information of white flower Hibiscus syriacus.</title>
        <authorList>
            <person name="Kim Y.-M."/>
        </authorList>
    </citation>
    <scope>NUCLEOTIDE SEQUENCE [LARGE SCALE GENOMIC DNA]</scope>
    <source>
        <strain evidence="3">YM2019G1</strain>
    </source>
</reference>
<evidence type="ECO:0000259" key="2">
    <source>
        <dbReference type="Pfam" id="PF20654"/>
    </source>
</evidence>
<accession>A0A6A2X342</accession>
<keyword evidence="4" id="KW-1185">Reference proteome</keyword>
<dbReference type="AlphaFoldDB" id="A0A6A2X342"/>
<comment type="caution">
    <text evidence="3">The sequence shown here is derived from an EMBL/GenBank/DDBJ whole genome shotgun (WGS) entry which is preliminary data.</text>
</comment>
<keyword evidence="1" id="KW-0732">Signal</keyword>
<dbReference type="GO" id="GO:0005886">
    <property type="term" value="C:plasma membrane"/>
    <property type="evidence" value="ECO:0007669"/>
    <property type="project" value="TreeGrafter"/>
</dbReference>
<dbReference type="PANTHER" id="PTHR16092:SF14">
    <property type="entry name" value="EXOCYST COMPLEX COMPONENT 1 ISOFORM X1"/>
    <property type="match status" value="1"/>
</dbReference>
<dbReference type="Pfam" id="PF20654">
    <property type="entry name" value="Sec3_C-term"/>
    <property type="match status" value="1"/>
</dbReference>
<dbReference type="InterPro" id="IPR048628">
    <property type="entry name" value="Sec3_C"/>
</dbReference>
<evidence type="ECO:0000313" key="3">
    <source>
        <dbReference type="EMBL" id="KAE8669101.1"/>
    </source>
</evidence>
<protein>
    <submittedName>
        <fullName evidence="3">Exocyst complex component SEC3A</fullName>
    </submittedName>
</protein>
<proteinExistence type="predicted"/>